<dbReference type="WBParaSite" id="JU765_v2.g16059.t1">
    <property type="protein sequence ID" value="JU765_v2.g16059.t1"/>
    <property type="gene ID" value="JU765_v2.g16059"/>
</dbReference>
<sequence length="758" mass="85748">MQRPANLVLPASDARTRLKQRTKIHGRTPDFVPTIRKKIFRYSEDKTSAQTIIEFLQNLPSNQDFPTVGSFLNELSKLLQNVDDPKDAALNELVIKTCLPWTNFDEPQIRALTFRLIRHSFHRRSQLQSLLLVQLELAVIRSLDLSDFEKEKEEAFKLLCRMIFFYKDSPVQSFSKFEDSSFTLFPMSTIKCLVALLSEKLPNPEGKPELSKPGKLFLPSLAILVDLAITDSNLIFKCAGTSWIVKSISELGSNSSNIAALICRLILKWMDTVEMREKASLHLVIEQIFAPLIDFGFFYQRAGEVKQDDFPQVEVTRILESVSTMLLSIIRSWTGIFVCGAINEHGEIISCSPLKLLGFLGFGTAFNPAMVKIRDMVISICCEFVDLPYATKPFANWSDAVVFYSKMYTPDKYKTSLRDDFVVGEMEILQNSGVLKPDVVDCLMTFRAVASYVLINAGLPQALARLIMARPDDPISIRATLLLADLLRSGASFLPEERKIMLLSTPSLIQAVSERLQISGKGSRGIHLLDPPTFPNTDNAMILFHRIDQLNDIAFNRLPIQTQLTNIEIFVKGGDDFSKAAEVRERSMSLLEPDERFDKLVQVESEFFSKTSAKELDLKDLESIIYFLEAENGVLIRKHRHNDKMHTFFSKIFTIILPANERFVTDAGSFNGKIIKSLCRAIKLLMPMAKTEPHYGELIERFLAQFKEQLDPVILYKGTFSPKNILNTGAHYYFAILAAIGSTLNGRQFIEESGILQM</sequence>
<accession>A0AC34QGH4</accession>
<dbReference type="Proteomes" id="UP000887576">
    <property type="component" value="Unplaced"/>
</dbReference>
<reference evidence="2" key="1">
    <citation type="submission" date="2022-11" db="UniProtKB">
        <authorList>
            <consortium name="WormBaseParasite"/>
        </authorList>
    </citation>
    <scope>IDENTIFICATION</scope>
</reference>
<name>A0AC34QGH4_9BILA</name>
<evidence type="ECO:0000313" key="2">
    <source>
        <dbReference type="WBParaSite" id="JU765_v2.g16059.t1"/>
    </source>
</evidence>
<evidence type="ECO:0000313" key="1">
    <source>
        <dbReference type="Proteomes" id="UP000887576"/>
    </source>
</evidence>
<proteinExistence type="predicted"/>
<protein>
    <submittedName>
        <fullName evidence="2">Rapamycin-insensitive companion of mTOR N-terminal domain-containing protein</fullName>
    </submittedName>
</protein>
<organism evidence="1 2">
    <name type="scientific">Panagrolaimus sp. JU765</name>
    <dbReference type="NCBI Taxonomy" id="591449"/>
    <lineage>
        <taxon>Eukaryota</taxon>
        <taxon>Metazoa</taxon>
        <taxon>Ecdysozoa</taxon>
        <taxon>Nematoda</taxon>
        <taxon>Chromadorea</taxon>
        <taxon>Rhabditida</taxon>
        <taxon>Tylenchina</taxon>
        <taxon>Panagrolaimomorpha</taxon>
        <taxon>Panagrolaimoidea</taxon>
        <taxon>Panagrolaimidae</taxon>
        <taxon>Panagrolaimus</taxon>
    </lineage>
</organism>